<gene>
    <name evidence="7" type="ORF">C7441_104114</name>
</gene>
<sequence>MPTEKAASHLPETANSRGDMQHPPRAAERILSVARNLFYRQGIRAIGVDEIVRQAGVTKPSLYRSFSSKDELAASYLRRYEIEFWERFDEAVAAHPGDPRAQIRAFLTRVGHRAVQLDYRGCGMTNAAIEYPEHGHPARLVGEANKRELRRRLRAMAAEMGAGDADMLGDGLLLLIEGAFVSGQLFGPGGPAASVAENADRLISASLKG</sequence>
<comment type="caution">
    <text evidence="7">The sequence shown here is derived from an EMBL/GenBank/DDBJ whole genome shotgun (WGS) entry which is preliminary data.</text>
</comment>
<dbReference type="InterPro" id="IPR036271">
    <property type="entry name" value="Tet_transcr_reg_TetR-rel_C_sf"/>
</dbReference>
<evidence type="ECO:0000256" key="1">
    <source>
        <dbReference type="ARBA" id="ARBA00023015"/>
    </source>
</evidence>
<dbReference type="PANTHER" id="PTHR47506">
    <property type="entry name" value="TRANSCRIPTIONAL REGULATORY PROTEIN"/>
    <property type="match status" value="1"/>
</dbReference>
<dbReference type="PANTHER" id="PTHR47506:SF1">
    <property type="entry name" value="HTH-TYPE TRANSCRIPTIONAL REGULATOR YJDC"/>
    <property type="match status" value="1"/>
</dbReference>
<protein>
    <submittedName>
        <fullName evidence="7">TetR family transcriptional regulator</fullName>
    </submittedName>
</protein>
<keyword evidence="8" id="KW-1185">Reference proteome</keyword>
<dbReference type="GO" id="GO:0003677">
    <property type="term" value="F:DNA binding"/>
    <property type="evidence" value="ECO:0007669"/>
    <property type="project" value="UniProtKB-UniRule"/>
</dbReference>
<name>A0A316C9X8_PSESE</name>
<dbReference type="EMBL" id="QGGG01000004">
    <property type="protein sequence ID" value="PWJ84847.1"/>
    <property type="molecule type" value="Genomic_DNA"/>
</dbReference>
<dbReference type="Proteomes" id="UP000245396">
    <property type="component" value="Unassembled WGS sequence"/>
</dbReference>
<proteinExistence type="predicted"/>
<dbReference type="SUPFAM" id="SSF46689">
    <property type="entry name" value="Homeodomain-like"/>
    <property type="match status" value="1"/>
</dbReference>
<organism evidence="7 8">
    <name type="scientific">Pseudaminobacter salicylatoxidans</name>
    <dbReference type="NCBI Taxonomy" id="93369"/>
    <lineage>
        <taxon>Bacteria</taxon>
        <taxon>Pseudomonadati</taxon>
        <taxon>Pseudomonadota</taxon>
        <taxon>Alphaproteobacteria</taxon>
        <taxon>Hyphomicrobiales</taxon>
        <taxon>Phyllobacteriaceae</taxon>
        <taxon>Pseudaminobacter</taxon>
    </lineage>
</organism>
<keyword evidence="1" id="KW-0805">Transcription regulation</keyword>
<keyword evidence="3" id="KW-0804">Transcription</keyword>
<dbReference type="AlphaFoldDB" id="A0A316C9X8"/>
<dbReference type="Pfam" id="PF00440">
    <property type="entry name" value="TetR_N"/>
    <property type="match status" value="1"/>
</dbReference>
<keyword evidence="2 4" id="KW-0238">DNA-binding</keyword>
<evidence type="ECO:0000256" key="4">
    <source>
        <dbReference type="PROSITE-ProRule" id="PRU00335"/>
    </source>
</evidence>
<evidence type="ECO:0000256" key="3">
    <source>
        <dbReference type="ARBA" id="ARBA00023163"/>
    </source>
</evidence>
<evidence type="ECO:0000256" key="5">
    <source>
        <dbReference type="SAM" id="MobiDB-lite"/>
    </source>
</evidence>
<evidence type="ECO:0000256" key="2">
    <source>
        <dbReference type="ARBA" id="ARBA00023125"/>
    </source>
</evidence>
<dbReference type="SUPFAM" id="SSF48498">
    <property type="entry name" value="Tetracyclin repressor-like, C-terminal domain"/>
    <property type="match status" value="1"/>
</dbReference>
<evidence type="ECO:0000313" key="7">
    <source>
        <dbReference type="EMBL" id="PWJ84847.1"/>
    </source>
</evidence>
<dbReference type="Gene3D" id="1.10.357.10">
    <property type="entry name" value="Tetracycline Repressor, domain 2"/>
    <property type="match status" value="1"/>
</dbReference>
<feature type="region of interest" description="Disordered" evidence="5">
    <location>
        <begin position="1"/>
        <end position="24"/>
    </location>
</feature>
<dbReference type="InterPro" id="IPR009057">
    <property type="entry name" value="Homeodomain-like_sf"/>
</dbReference>
<feature type="domain" description="HTH tetR-type" evidence="6">
    <location>
        <begin position="24"/>
        <end position="84"/>
    </location>
</feature>
<evidence type="ECO:0000259" key="6">
    <source>
        <dbReference type="PROSITE" id="PS50977"/>
    </source>
</evidence>
<accession>A0A316C9X8</accession>
<feature type="DNA-binding region" description="H-T-H motif" evidence="4">
    <location>
        <begin position="47"/>
        <end position="66"/>
    </location>
</feature>
<dbReference type="InterPro" id="IPR001647">
    <property type="entry name" value="HTH_TetR"/>
</dbReference>
<dbReference type="PROSITE" id="PS50977">
    <property type="entry name" value="HTH_TETR_2"/>
    <property type="match status" value="1"/>
</dbReference>
<dbReference type="PRINTS" id="PR00455">
    <property type="entry name" value="HTHTETR"/>
</dbReference>
<reference evidence="7 8" key="1">
    <citation type="submission" date="2018-05" db="EMBL/GenBank/DDBJ databases">
        <title>Genomic Encyclopedia of Type Strains, Phase IV (KMG-IV): sequencing the most valuable type-strain genomes for metagenomic binning, comparative biology and taxonomic classification.</title>
        <authorList>
            <person name="Goeker M."/>
        </authorList>
    </citation>
    <scope>NUCLEOTIDE SEQUENCE [LARGE SCALE GENOMIC DNA]</scope>
    <source>
        <strain evidence="7 8">DSM 6986</strain>
    </source>
</reference>
<evidence type="ECO:0000313" key="8">
    <source>
        <dbReference type="Proteomes" id="UP000245396"/>
    </source>
</evidence>